<evidence type="ECO:0000256" key="7">
    <source>
        <dbReference type="ARBA" id="ARBA00018638"/>
    </source>
</evidence>
<keyword evidence="18" id="KW-0472">Membrane</keyword>
<dbReference type="UniPathway" id="UPA00219"/>
<evidence type="ECO:0000256" key="23">
    <source>
        <dbReference type="ARBA" id="ARBA00044770"/>
    </source>
</evidence>
<keyword evidence="9" id="KW-0645">Protease</keyword>
<keyword evidence="15" id="KW-0735">Signal-anchor</keyword>
<evidence type="ECO:0000256" key="17">
    <source>
        <dbReference type="ARBA" id="ARBA00022989"/>
    </source>
</evidence>
<evidence type="ECO:0000256" key="8">
    <source>
        <dbReference type="ARBA" id="ARBA00022645"/>
    </source>
</evidence>
<evidence type="ECO:0000256" key="11">
    <source>
        <dbReference type="ARBA" id="ARBA00022679"/>
    </source>
</evidence>
<dbReference type="PANTHER" id="PTHR32282:SF33">
    <property type="entry name" value="PEPTIDOGLYCAN GLYCOSYLTRANSFERASE"/>
    <property type="match status" value="1"/>
</dbReference>
<evidence type="ECO:0000256" key="3">
    <source>
        <dbReference type="ARBA" id="ARBA00004752"/>
    </source>
</evidence>
<protein>
    <recommendedName>
        <fullName evidence="7">Penicillin-binding protein 1A</fullName>
        <ecNumber evidence="23">2.4.99.28</ecNumber>
        <ecNumber evidence="6">3.4.16.4</ecNumber>
    </recommendedName>
</protein>
<evidence type="ECO:0000256" key="1">
    <source>
        <dbReference type="ARBA" id="ARBA00002624"/>
    </source>
</evidence>
<comment type="pathway">
    <text evidence="3">Cell wall biogenesis; peptidoglycan biosynthesis.</text>
</comment>
<dbReference type="GO" id="GO:0046677">
    <property type="term" value="P:response to antibiotic"/>
    <property type="evidence" value="ECO:0007669"/>
    <property type="project" value="UniProtKB-KW"/>
</dbReference>
<keyword evidence="20" id="KW-0511">Multifunctional enzyme</keyword>
<evidence type="ECO:0000256" key="5">
    <source>
        <dbReference type="ARBA" id="ARBA00007739"/>
    </source>
</evidence>
<dbReference type="Gene3D" id="1.10.3810.10">
    <property type="entry name" value="Biosynthetic peptidoglycan transglycosylase-like"/>
    <property type="match status" value="1"/>
</dbReference>
<dbReference type="EMBL" id="NIQC01000012">
    <property type="protein sequence ID" value="OWZ83809.1"/>
    <property type="molecule type" value="Genomic_DNA"/>
</dbReference>
<evidence type="ECO:0000256" key="2">
    <source>
        <dbReference type="ARBA" id="ARBA00004401"/>
    </source>
</evidence>
<keyword evidence="11" id="KW-0808">Transferase</keyword>
<evidence type="ECO:0000256" key="6">
    <source>
        <dbReference type="ARBA" id="ARBA00012448"/>
    </source>
</evidence>
<keyword evidence="14" id="KW-0133">Cell shape</keyword>
<comment type="catalytic activity">
    <reaction evidence="24">
        <text>[GlcNAc-(1-&gt;4)-Mur2Ac(oyl-L-Ala-gamma-D-Glu-L-Lys-D-Ala-D-Ala)](n)-di-trans,octa-cis-undecaprenyl diphosphate + beta-D-GlcNAc-(1-&gt;4)-Mur2Ac(oyl-L-Ala-gamma-D-Glu-L-Lys-D-Ala-D-Ala)-di-trans,octa-cis-undecaprenyl diphosphate = [GlcNAc-(1-&gt;4)-Mur2Ac(oyl-L-Ala-gamma-D-Glu-L-Lys-D-Ala-D-Ala)](n+1)-di-trans,octa-cis-undecaprenyl diphosphate + di-trans,octa-cis-undecaprenyl diphosphate + H(+)</text>
        <dbReference type="Rhea" id="RHEA:23708"/>
        <dbReference type="Rhea" id="RHEA-COMP:9602"/>
        <dbReference type="Rhea" id="RHEA-COMP:9603"/>
        <dbReference type="ChEBI" id="CHEBI:15378"/>
        <dbReference type="ChEBI" id="CHEBI:58405"/>
        <dbReference type="ChEBI" id="CHEBI:60033"/>
        <dbReference type="ChEBI" id="CHEBI:78435"/>
        <dbReference type="EC" id="2.4.99.28"/>
    </reaction>
</comment>
<dbReference type="PANTHER" id="PTHR32282">
    <property type="entry name" value="BINDING PROTEIN TRANSPEPTIDASE, PUTATIVE-RELATED"/>
    <property type="match status" value="1"/>
</dbReference>
<keyword evidence="21" id="KW-0961">Cell wall biogenesis/degradation</keyword>
<dbReference type="AlphaFoldDB" id="A0A226C034"/>
<evidence type="ECO:0000256" key="24">
    <source>
        <dbReference type="ARBA" id="ARBA00049902"/>
    </source>
</evidence>
<dbReference type="GO" id="GO:0008955">
    <property type="term" value="F:peptidoglycan glycosyltransferase activity"/>
    <property type="evidence" value="ECO:0007669"/>
    <property type="project" value="UniProtKB-EC"/>
</dbReference>
<evidence type="ECO:0000256" key="21">
    <source>
        <dbReference type="ARBA" id="ARBA00023316"/>
    </source>
</evidence>
<dbReference type="SUPFAM" id="SSF53955">
    <property type="entry name" value="Lysozyme-like"/>
    <property type="match status" value="1"/>
</dbReference>
<evidence type="ECO:0000256" key="12">
    <source>
        <dbReference type="ARBA" id="ARBA00022692"/>
    </source>
</evidence>
<evidence type="ECO:0000256" key="14">
    <source>
        <dbReference type="ARBA" id="ARBA00022960"/>
    </source>
</evidence>
<dbReference type="GO" id="GO:0006508">
    <property type="term" value="P:proteolysis"/>
    <property type="evidence" value="ECO:0007669"/>
    <property type="project" value="UniProtKB-KW"/>
</dbReference>
<dbReference type="InterPro" id="IPR023346">
    <property type="entry name" value="Lysozyme-like_dom_sf"/>
</dbReference>
<name>A0A226C034_9FIRM</name>
<dbReference type="GO" id="GO:0030288">
    <property type="term" value="C:outer membrane-bounded periplasmic space"/>
    <property type="evidence" value="ECO:0007669"/>
    <property type="project" value="TreeGrafter"/>
</dbReference>
<dbReference type="PROSITE" id="PS51257">
    <property type="entry name" value="PROKAR_LIPOPROTEIN"/>
    <property type="match status" value="1"/>
</dbReference>
<evidence type="ECO:0000256" key="10">
    <source>
        <dbReference type="ARBA" id="ARBA00022676"/>
    </source>
</evidence>
<proteinExistence type="inferred from homology"/>
<feature type="domain" description="Glycosyl transferase family 51" evidence="26">
    <location>
        <begin position="69"/>
        <end position="236"/>
    </location>
</feature>
<dbReference type="GO" id="GO:0071555">
    <property type="term" value="P:cell wall organization"/>
    <property type="evidence" value="ECO:0007669"/>
    <property type="project" value="UniProtKB-KW"/>
</dbReference>
<keyword evidence="13" id="KW-0378">Hydrolase</keyword>
<dbReference type="InterPro" id="IPR036950">
    <property type="entry name" value="PBP_transglycosylase"/>
</dbReference>
<dbReference type="GO" id="GO:0005886">
    <property type="term" value="C:plasma membrane"/>
    <property type="evidence" value="ECO:0007669"/>
    <property type="project" value="UniProtKB-SubCell"/>
</dbReference>
<evidence type="ECO:0000256" key="18">
    <source>
        <dbReference type="ARBA" id="ARBA00023136"/>
    </source>
</evidence>
<keyword evidence="12" id="KW-0812">Transmembrane</keyword>
<evidence type="ECO:0000313" key="27">
    <source>
        <dbReference type="EMBL" id="OWZ83809.1"/>
    </source>
</evidence>
<accession>A0A226C034</accession>
<dbReference type="OrthoDB" id="9766909at2"/>
<keyword evidence="19" id="KW-0046">Antibiotic resistance</keyword>
<comment type="catalytic activity">
    <reaction evidence="22">
        <text>Preferential cleavage: (Ac)2-L-Lys-D-Ala-|-D-Ala. Also transpeptidation of peptidyl-alanyl moieties that are N-acyl substituents of D-alanine.</text>
        <dbReference type="EC" id="3.4.16.4"/>
    </reaction>
</comment>
<evidence type="ECO:0000256" key="9">
    <source>
        <dbReference type="ARBA" id="ARBA00022670"/>
    </source>
</evidence>
<comment type="similarity">
    <text evidence="5">In the N-terminal section; belongs to the glycosyltransferase 51 family.</text>
</comment>
<dbReference type="EC" id="2.4.99.28" evidence="23"/>
<evidence type="ECO:0000256" key="19">
    <source>
        <dbReference type="ARBA" id="ARBA00023251"/>
    </source>
</evidence>
<dbReference type="RefSeq" id="WP_089023559.1">
    <property type="nucleotide sequence ID" value="NZ_NIQC01000012.1"/>
</dbReference>
<comment type="pathway">
    <text evidence="25">Glycan biosynthesis.</text>
</comment>
<evidence type="ECO:0000256" key="15">
    <source>
        <dbReference type="ARBA" id="ARBA00022968"/>
    </source>
</evidence>
<evidence type="ECO:0000256" key="4">
    <source>
        <dbReference type="ARBA" id="ARBA00007090"/>
    </source>
</evidence>
<keyword evidence="16" id="KW-0573">Peptidoglycan synthesis</keyword>
<comment type="function">
    <text evidence="1">Cell wall formation. Synthesis of cross-linked peptidoglycan from the lipid intermediates. The enzyme has a penicillin-insensitive transglycosylase N-terminal domain (formation of linear glycan strands) and a penicillin-sensitive transpeptidase C-terminal domain (cross-linking of the peptide subunits).</text>
</comment>
<evidence type="ECO:0000256" key="13">
    <source>
        <dbReference type="ARBA" id="ARBA00022801"/>
    </source>
</evidence>
<gene>
    <name evidence="27" type="ORF">CDO51_06865</name>
</gene>
<dbReference type="GO" id="GO:0008360">
    <property type="term" value="P:regulation of cell shape"/>
    <property type="evidence" value="ECO:0007669"/>
    <property type="project" value="UniProtKB-KW"/>
</dbReference>
<comment type="similarity">
    <text evidence="4">In the C-terminal section; belongs to the transpeptidase family.</text>
</comment>
<keyword evidence="8" id="KW-0121">Carboxypeptidase</keyword>
<dbReference type="InterPro" id="IPR050396">
    <property type="entry name" value="Glycosyltr_51/Transpeptidase"/>
</dbReference>
<dbReference type="InterPro" id="IPR001264">
    <property type="entry name" value="Glyco_trans_51"/>
</dbReference>
<comment type="caution">
    <text evidence="27">The sequence shown here is derived from an EMBL/GenBank/DDBJ whole genome shotgun (WGS) entry which is preliminary data.</text>
</comment>
<evidence type="ECO:0000256" key="22">
    <source>
        <dbReference type="ARBA" id="ARBA00034000"/>
    </source>
</evidence>
<keyword evidence="10" id="KW-0328">Glycosyltransferase</keyword>
<dbReference type="FunFam" id="1.10.3810.10:FF:000001">
    <property type="entry name" value="Penicillin-binding protein 1A"/>
    <property type="match status" value="1"/>
</dbReference>
<evidence type="ECO:0000259" key="26">
    <source>
        <dbReference type="Pfam" id="PF00912"/>
    </source>
</evidence>
<dbReference type="Pfam" id="PF00912">
    <property type="entry name" value="Transgly"/>
    <property type="match status" value="1"/>
</dbReference>
<dbReference type="Proteomes" id="UP000214588">
    <property type="component" value="Unassembled WGS sequence"/>
</dbReference>
<sequence>MKISFWGKALVGFLTLFLIAFSLVSCGLEQIITHPRSPYYVDFMNPEPIYKQDKVIHLLEDDLMVLGLEERDIQYKSLDEIPKDLKRAFIAIEDARFNDHSGYDLKGIARAMWVNLTNREIRQGGSTITQQLARNLFLGHDQSLDRKLLEFALAIKLEEHYTKDEILEMYLNQVYFGNGNYGVEQASNDYFNQSVEYLSLQEASLLAGIVQAPSLYSPVSSWSHATRRQQLVLQRMVELDVITPKDAEDAIYDEVIMLNQLNSF</sequence>
<evidence type="ECO:0000313" key="28">
    <source>
        <dbReference type="Proteomes" id="UP000214588"/>
    </source>
</evidence>
<dbReference type="GO" id="GO:0009002">
    <property type="term" value="F:serine-type D-Ala-D-Ala carboxypeptidase activity"/>
    <property type="evidence" value="ECO:0007669"/>
    <property type="project" value="UniProtKB-EC"/>
</dbReference>
<evidence type="ECO:0000256" key="20">
    <source>
        <dbReference type="ARBA" id="ARBA00023268"/>
    </source>
</evidence>
<dbReference type="GO" id="GO:0009252">
    <property type="term" value="P:peptidoglycan biosynthetic process"/>
    <property type="evidence" value="ECO:0007669"/>
    <property type="project" value="UniProtKB-UniPathway"/>
</dbReference>
<comment type="subcellular location">
    <subcellularLocation>
        <location evidence="2">Cell membrane</location>
        <topology evidence="2">Single-pass type II membrane protein</topology>
    </subcellularLocation>
</comment>
<keyword evidence="17" id="KW-1133">Transmembrane helix</keyword>
<dbReference type="EC" id="3.4.16.4" evidence="6"/>
<organism evidence="27 28">
    <name type="scientific">Natranaerobius trueperi</name>
    <dbReference type="NCBI Taxonomy" id="759412"/>
    <lineage>
        <taxon>Bacteria</taxon>
        <taxon>Bacillati</taxon>
        <taxon>Bacillota</taxon>
        <taxon>Clostridia</taxon>
        <taxon>Natranaerobiales</taxon>
        <taxon>Natranaerobiaceae</taxon>
        <taxon>Natranaerobius</taxon>
    </lineage>
</organism>
<evidence type="ECO:0000256" key="16">
    <source>
        <dbReference type="ARBA" id="ARBA00022984"/>
    </source>
</evidence>
<keyword evidence="28" id="KW-1185">Reference proteome</keyword>
<reference evidence="27 28" key="1">
    <citation type="submission" date="2017-06" db="EMBL/GenBank/DDBJ databases">
        <title>Draft Genome Sequence of Natranaerobius trueperi halophilic, alkalithermophilic bacteria from soda lakes.</title>
        <authorList>
            <person name="Zhao B."/>
        </authorList>
    </citation>
    <scope>NUCLEOTIDE SEQUENCE [LARGE SCALE GENOMIC DNA]</scope>
    <source>
        <strain evidence="27 28">DSM 18760</strain>
    </source>
</reference>
<evidence type="ECO:0000256" key="25">
    <source>
        <dbReference type="ARBA" id="ARBA00060592"/>
    </source>
</evidence>